<evidence type="ECO:0000256" key="3">
    <source>
        <dbReference type="ARBA" id="ARBA00023163"/>
    </source>
</evidence>
<evidence type="ECO:0000313" key="6">
    <source>
        <dbReference type="Proteomes" id="UP000321039"/>
    </source>
</evidence>
<dbReference type="PROSITE" id="PS01124">
    <property type="entry name" value="HTH_ARAC_FAMILY_2"/>
    <property type="match status" value="1"/>
</dbReference>
<evidence type="ECO:0000313" key="5">
    <source>
        <dbReference type="EMBL" id="TXS95303.1"/>
    </source>
</evidence>
<feature type="domain" description="HTH araC/xylS-type" evidence="4">
    <location>
        <begin position="79"/>
        <end position="182"/>
    </location>
</feature>
<evidence type="ECO:0000256" key="1">
    <source>
        <dbReference type="ARBA" id="ARBA00023015"/>
    </source>
</evidence>
<dbReference type="InterPro" id="IPR018060">
    <property type="entry name" value="HTH_AraC"/>
</dbReference>
<comment type="caution">
    <text evidence="5">The sequence shown here is derived from an EMBL/GenBank/DDBJ whole genome shotgun (WGS) entry which is preliminary data.</text>
</comment>
<dbReference type="SUPFAM" id="SSF46689">
    <property type="entry name" value="Homeodomain-like"/>
    <property type="match status" value="1"/>
</dbReference>
<keyword evidence="1" id="KW-0805">Transcription regulation</keyword>
<evidence type="ECO:0000256" key="2">
    <source>
        <dbReference type="ARBA" id="ARBA00023125"/>
    </source>
</evidence>
<dbReference type="InterPro" id="IPR009057">
    <property type="entry name" value="Homeodomain-like_sf"/>
</dbReference>
<dbReference type="AlphaFoldDB" id="A0A5C9A352"/>
<dbReference type="PANTHER" id="PTHR47894">
    <property type="entry name" value="HTH-TYPE TRANSCRIPTIONAL REGULATOR GADX"/>
    <property type="match status" value="1"/>
</dbReference>
<dbReference type="SMART" id="SM00342">
    <property type="entry name" value="HTH_ARAC"/>
    <property type="match status" value="1"/>
</dbReference>
<keyword evidence="2" id="KW-0238">DNA-binding</keyword>
<sequence length="183" mass="20816">MSRYDSPGRRPPDLENFTATYQAQVIFDAPRVSISLPVTWCALPSPLHDEVTYRLNTLRCREIIASREQGGSTTWAVSNMLSNHFDQLIRREKPPGPPPTLAGIAADMHMTERTLIRRLRAEGTSYREIMEQQRRELAGALLGNAGLRVAEVGELLGYREPANFGRAFRRWHGCSPARWRRDN</sequence>
<evidence type="ECO:0000259" key="4">
    <source>
        <dbReference type="PROSITE" id="PS01124"/>
    </source>
</evidence>
<reference evidence="5 6" key="1">
    <citation type="submission" date="2019-08" db="EMBL/GenBank/DDBJ databases">
        <title>Parahaliea maris sp. nov., isolated from the surface seawater.</title>
        <authorList>
            <person name="Liu Y."/>
        </authorList>
    </citation>
    <scope>NUCLEOTIDE SEQUENCE [LARGE SCALE GENOMIC DNA]</scope>
    <source>
        <strain evidence="5 6">HSLHS9</strain>
    </source>
</reference>
<organism evidence="5 6">
    <name type="scientific">Parahaliea maris</name>
    <dbReference type="NCBI Taxonomy" id="2716870"/>
    <lineage>
        <taxon>Bacteria</taxon>
        <taxon>Pseudomonadati</taxon>
        <taxon>Pseudomonadota</taxon>
        <taxon>Gammaproteobacteria</taxon>
        <taxon>Cellvibrionales</taxon>
        <taxon>Halieaceae</taxon>
        <taxon>Parahaliea</taxon>
    </lineage>
</organism>
<name>A0A5C9A352_9GAMM</name>
<keyword evidence="3" id="KW-0804">Transcription</keyword>
<keyword evidence="6" id="KW-1185">Reference proteome</keyword>
<dbReference type="Gene3D" id="1.10.10.60">
    <property type="entry name" value="Homeodomain-like"/>
    <property type="match status" value="1"/>
</dbReference>
<dbReference type="GO" id="GO:0005829">
    <property type="term" value="C:cytosol"/>
    <property type="evidence" value="ECO:0007669"/>
    <property type="project" value="TreeGrafter"/>
</dbReference>
<gene>
    <name evidence="5" type="ORF">FV139_05235</name>
</gene>
<dbReference type="Proteomes" id="UP000321039">
    <property type="component" value="Unassembled WGS sequence"/>
</dbReference>
<dbReference type="GO" id="GO:0000976">
    <property type="term" value="F:transcription cis-regulatory region binding"/>
    <property type="evidence" value="ECO:0007669"/>
    <property type="project" value="TreeGrafter"/>
</dbReference>
<dbReference type="GO" id="GO:0003700">
    <property type="term" value="F:DNA-binding transcription factor activity"/>
    <property type="evidence" value="ECO:0007669"/>
    <property type="project" value="InterPro"/>
</dbReference>
<dbReference type="PANTHER" id="PTHR47894:SF1">
    <property type="entry name" value="HTH-TYPE TRANSCRIPTIONAL REGULATOR VQSM"/>
    <property type="match status" value="1"/>
</dbReference>
<accession>A0A5C9A352</accession>
<dbReference type="Pfam" id="PF12833">
    <property type="entry name" value="HTH_18"/>
    <property type="match status" value="1"/>
</dbReference>
<dbReference type="EMBL" id="VRZA01000002">
    <property type="protein sequence ID" value="TXS95303.1"/>
    <property type="molecule type" value="Genomic_DNA"/>
</dbReference>
<proteinExistence type="predicted"/>
<protein>
    <submittedName>
        <fullName evidence="5">Helix-turn-helix transcriptional regulator</fullName>
    </submittedName>
</protein>